<evidence type="ECO:0000256" key="10">
    <source>
        <dbReference type="ARBA" id="ARBA00022989"/>
    </source>
</evidence>
<evidence type="ECO:0000256" key="4">
    <source>
        <dbReference type="ARBA" id="ARBA00022553"/>
    </source>
</evidence>
<keyword evidence="9" id="KW-0067">ATP-binding</keyword>
<dbReference type="CDD" id="cd00075">
    <property type="entry name" value="HATPase"/>
    <property type="match status" value="1"/>
</dbReference>
<dbReference type="InterPro" id="IPR013727">
    <property type="entry name" value="2CSK_N"/>
</dbReference>
<accession>A0A6M8F912</accession>
<dbReference type="SMART" id="SM00388">
    <property type="entry name" value="HisKA"/>
    <property type="match status" value="1"/>
</dbReference>
<evidence type="ECO:0000256" key="1">
    <source>
        <dbReference type="ARBA" id="ARBA00000085"/>
    </source>
</evidence>
<keyword evidence="6" id="KW-0812">Transmembrane</keyword>
<evidence type="ECO:0000256" key="6">
    <source>
        <dbReference type="ARBA" id="ARBA00022692"/>
    </source>
</evidence>
<dbReference type="PROSITE" id="PS50109">
    <property type="entry name" value="HIS_KIN"/>
    <property type="match status" value="1"/>
</dbReference>
<dbReference type="InterPro" id="IPR005467">
    <property type="entry name" value="His_kinase_dom"/>
</dbReference>
<keyword evidence="8 15" id="KW-0418">Kinase</keyword>
<dbReference type="Pfam" id="PF00512">
    <property type="entry name" value="HisKA"/>
    <property type="match status" value="1"/>
</dbReference>
<dbReference type="InterPro" id="IPR003660">
    <property type="entry name" value="HAMP_dom"/>
</dbReference>
<keyword evidence="16" id="KW-1185">Reference proteome</keyword>
<protein>
    <recommendedName>
        <fullName evidence="3">histidine kinase</fullName>
        <ecNumber evidence="3">2.7.13.3</ecNumber>
    </recommendedName>
</protein>
<keyword evidence="4" id="KW-0597">Phosphoprotein</keyword>
<evidence type="ECO:0000256" key="11">
    <source>
        <dbReference type="ARBA" id="ARBA00023012"/>
    </source>
</evidence>
<dbReference type="Gene3D" id="3.30.565.10">
    <property type="entry name" value="Histidine kinase-like ATPase, C-terminal domain"/>
    <property type="match status" value="1"/>
</dbReference>
<dbReference type="KEGG" id="pcam:HNE05_04690"/>
<dbReference type="InterPro" id="IPR036890">
    <property type="entry name" value="HATPase_C_sf"/>
</dbReference>
<keyword evidence="11" id="KW-0902">Two-component regulatory system</keyword>
<dbReference type="PANTHER" id="PTHR45436">
    <property type="entry name" value="SENSOR HISTIDINE KINASE YKOH"/>
    <property type="match status" value="1"/>
</dbReference>
<dbReference type="InterPro" id="IPR050428">
    <property type="entry name" value="TCS_sensor_his_kinase"/>
</dbReference>
<dbReference type="PROSITE" id="PS50885">
    <property type="entry name" value="HAMP"/>
    <property type="match status" value="1"/>
</dbReference>
<dbReference type="SMART" id="SM00387">
    <property type="entry name" value="HATPase_c"/>
    <property type="match status" value="1"/>
</dbReference>
<dbReference type="GO" id="GO:0005524">
    <property type="term" value="F:ATP binding"/>
    <property type="evidence" value="ECO:0007669"/>
    <property type="project" value="UniProtKB-KW"/>
</dbReference>
<dbReference type="RefSeq" id="WP_173204858.1">
    <property type="nucleotide sequence ID" value="NZ_CP053697.2"/>
</dbReference>
<evidence type="ECO:0000256" key="3">
    <source>
        <dbReference type="ARBA" id="ARBA00012438"/>
    </source>
</evidence>
<sequence length="457" mass="50159">MTSIRRRILALVLSLLLLGTALISLFNYLDSSHEVEEVYDAQLANTARLLQGVMHMPLPSAERSELYAAFNSALGQAGQHKAGHPYESKLAFQIWGPAGEVLVRTASAPQLDEPPRQAGFADIDLGPHQWRGFLLIDEQQGVRIWIGERDDVRQELVASIVRHTLLPNLIGSIVLAALIWWAIGWGLQPLRNMAAVIRARHADSLEPLQLQPLPAELEPMQAALNRLLAQIDQVLERERRFIADAAHEMRTPLAVLRVHVQNAIQAGDEEQRNESLGFLIGGIDRATRVVNQLLTMARVEPTLAKGNWPIIDLQALTRETLAELTPWVLKQGLELSLEVAEGDYHLAADAGSIGIALQNLLTNAANFSPAHGQLRVRLSADAEKLCLSVEDQGPGIAAQELERVFERFYSRDNSQGAGLGLAIVEMIASRLGGRIHLSNLLQGGLQASLELPRHPPA</sequence>
<feature type="domain" description="Histidine kinase" evidence="13">
    <location>
        <begin position="244"/>
        <end position="455"/>
    </location>
</feature>
<dbReference type="InterPro" id="IPR036097">
    <property type="entry name" value="HisK_dim/P_sf"/>
</dbReference>
<name>A0A6M8F912_9GAMM</name>
<dbReference type="Proteomes" id="UP000501379">
    <property type="component" value="Chromosome"/>
</dbReference>
<evidence type="ECO:0000256" key="7">
    <source>
        <dbReference type="ARBA" id="ARBA00022741"/>
    </source>
</evidence>
<dbReference type="PANTHER" id="PTHR45436:SF14">
    <property type="entry name" value="SENSOR PROTEIN QSEC"/>
    <property type="match status" value="1"/>
</dbReference>
<dbReference type="SUPFAM" id="SSF55874">
    <property type="entry name" value="ATPase domain of HSP90 chaperone/DNA topoisomerase II/histidine kinase"/>
    <property type="match status" value="1"/>
</dbReference>
<proteinExistence type="predicted"/>
<dbReference type="GO" id="GO:0005886">
    <property type="term" value="C:plasma membrane"/>
    <property type="evidence" value="ECO:0007669"/>
    <property type="project" value="TreeGrafter"/>
</dbReference>
<gene>
    <name evidence="15" type="ORF">HNE05_04690</name>
</gene>
<dbReference type="Gene3D" id="1.10.287.130">
    <property type="match status" value="1"/>
</dbReference>
<dbReference type="InterPro" id="IPR003661">
    <property type="entry name" value="HisK_dim/P_dom"/>
</dbReference>
<evidence type="ECO:0000313" key="16">
    <source>
        <dbReference type="Proteomes" id="UP000501379"/>
    </source>
</evidence>
<feature type="domain" description="HAMP" evidence="14">
    <location>
        <begin position="184"/>
        <end position="236"/>
    </location>
</feature>
<comment type="subcellular location">
    <subcellularLocation>
        <location evidence="2">Membrane</location>
        <topology evidence="2">Multi-pass membrane protein</topology>
    </subcellularLocation>
</comment>
<evidence type="ECO:0000313" key="15">
    <source>
        <dbReference type="EMBL" id="QKE62683.1"/>
    </source>
</evidence>
<keyword evidence="7" id="KW-0547">Nucleotide-binding</keyword>
<evidence type="ECO:0000256" key="5">
    <source>
        <dbReference type="ARBA" id="ARBA00022679"/>
    </source>
</evidence>
<organism evidence="15 16">
    <name type="scientific">Aquipseudomonas campi</name>
    <dbReference type="NCBI Taxonomy" id="2731681"/>
    <lineage>
        <taxon>Bacteria</taxon>
        <taxon>Pseudomonadati</taxon>
        <taxon>Pseudomonadota</taxon>
        <taxon>Gammaproteobacteria</taxon>
        <taxon>Pseudomonadales</taxon>
        <taxon>Pseudomonadaceae</taxon>
        <taxon>Aquipseudomonas</taxon>
    </lineage>
</organism>
<dbReference type="CDD" id="cd00082">
    <property type="entry name" value="HisKA"/>
    <property type="match status" value="1"/>
</dbReference>
<reference evidence="15" key="1">
    <citation type="submission" date="2020-07" db="EMBL/GenBank/DDBJ databases">
        <title>Nitrate ammonifying Pseudomonas campi sp. nov. isolated from German agricultural grassland.</title>
        <authorList>
            <person name="Timsy T."/>
            <person name="Ulrich A."/>
            <person name="Spanner T."/>
            <person name="Foesel B."/>
            <person name="Kolb S."/>
            <person name="Horn M.A."/>
            <person name="Behrendt U."/>
        </authorList>
    </citation>
    <scope>NUCLEOTIDE SEQUENCE</scope>
    <source>
        <strain evidence="15">S1-A32-2</strain>
    </source>
</reference>
<dbReference type="EC" id="2.7.13.3" evidence="3"/>
<keyword evidence="5" id="KW-0808">Transferase</keyword>
<evidence type="ECO:0000256" key="9">
    <source>
        <dbReference type="ARBA" id="ARBA00022840"/>
    </source>
</evidence>
<evidence type="ECO:0000256" key="2">
    <source>
        <dbReference type="ARBA" id="ARBA00004141"/>
    </source>
</evidence>
<evidence type="ECO:0000259" key="14">
    <source>
        <dbReference type="PROSITE" id="PS50885"/>
    </source>
</evidence>
<dbReference type="GO" id="GO:0000155">
    <property type="term" value="F:phosphorelay sensor kinase activity"/>
    <property type="evidence" value="ECO:0007669"/>
    <property type="project" value="InterPro"/>
</dbReference>
<dbReference type="Pfam" id="PF02518">
    <property type="entry name" value="HATPase_c"/>
    <property type="match status" value="1"/>
</dbReference>
<keyword evidence="10" id="KW-1133">Transmembrane helix</keyword>
<dbReference type="SUPFAM" id="SSF47384">
    <property type="entry name" value="Homodimeric domain of signal transducing histidine kinase"/>
    <property type="match status" value="1"/>
</dbReference>
<dbReference type="Pfam" id="PF08521">
    <property type="entry name" value="2CSK_N"/>
    <property type="match status" value="1"/>
</dbReference>
<dbReference type="PRINTS" id="PR00344">
    <property type="entry name" value="BCTRLSENSOR"/>
</dbReference>
<evidence type="ECO:0000256" key="8">
    <source>
        <dbReference type="ARBA" id="ARBA00022777"/>
    </source>
</evidence>
<keyword evidence="12" id="KW-0472">Membrane</keyword>
<comment type="catalytic activity">
    <reaction evidence="1">
        <text>ATP + protein L-histidine = ADP + protein N-phospho-L-histidine.</text>
        <dbReference type="EC" id="2.7.13.3"/>
    </reaction>
</comment>
<evidence type="ECO:0000259" key="13">
    <source>
        <dbReference type="PROSITE" id="PS50109"/>
    </source>
</evidence>
<dbReference type="AlphaFoldDB" id="A0A6M8F912"/>
<dbReference type="InterPro" id="IPR004358">
    <property type="entry name" value="Sig_transdc_His_kin-like_C"/>
</dbReference>
<evidence type="ECO:0000256" key="12">
    <source>
        <dbReference type="ARBA" id="ARBA00023136"/>
    </source>
</evidence>
<dbReference type="EMBL" id="CP053697">
    <property type="protein sequence ID" value="QKE62683.1"/>
    <property type="molecule type" value="Genomic_DNA"/>
</dbReference>
<dbReference type="InterPro" id="IPR003594">
    <property type="entry name" value="HATPase_dom"/>
</dbReference>